<dbReference type="InterPro" id="IPR050116">
    <property type="entry name" value="DNA_polymerase-Y"/>
</dbReference>
<dbReference type="RefSeq" id="WP_067972130.1">
    <property type="nucleotide sequence ID" value="NZ_CAJHKM010000006.1"/>
</dbReference>
<accession>A0A109REK9</accession>
<name>A0A109REK9_9LACT</name>
<gene>
    <name evidence="7" type="ORF">AWM72_01550</name>
    <name evidence="8" type="ORF">CYJ28_07555</name>
</gene>
<dbReference type="InterPro" id="IPR043128">
    <property type="entry name" value="Rev_trsase/Diguanyl_cyclase"/>
</dbReference>
<evidence type="ECO:0000256" key="3">
    <source>
        <dbReference type="ARBA" id="ARBA00022695"/>
    </source>
</evidence>
<evidence type="ECO:0000256" key="2">
    <source>
        <dbReference type="ARBA" id="ARBA00022457"/>
    </source>
</evidence>
<dbReference type="InterPro" id="IPR024728">
    <property type="entry name" value="PolY_HhH_motif"/>
</dbReference>
<dbReference type="OrthoDB" id="9808813at2"/>
<evidence type="ECO:0000259" key="6">
    <source>
        <dbReference type="PROSITE" id="PS50173"/>
    </source>
</evidence>
<keyword evidence="9" id="KW-1185">Reference proteome</keyword>
<dbReference type="GO" id="GO:0003684">
    <property type="term" value="F:damaged DNA binding"/>
    <property type="evidence" value="ECO:0007669"/>
    <property type="project" value="InterPro"/>
</dbReference>
<dbReference type="GeneID" id="92902758"/>
<dbReference type="Pfam" id="PF11798">
    <property type="entry name" value="IMS_HHH"/>
    <property type="match status" value="1"/>
</dbReference>
<protein>
    <submittedName>
        <fullName evidence="7">Excinuclease ABC subunit A</fullName>
    </submittedName>
</protein>
<dbReference type="SUPFAM" id="SSF100879">
    <property type="entry name" value="Lesion bypass DNA polymerase (Y-family), little finger domain"/>
    <property type="match status" value="1"/>
</dbReference>
<keyword evidence="5" id="KW-0239">DNA-directed DNA polymerase</keyword>
<dbReference type="PANTHER" id="PTHR11076:SF35">
    <property type="entry name" value="DNA REPAIR PROTEIN HOMOLOG YOBH"/>
    <property type="match status" value="1"/>
</dbReference>
<dbReference type="KEGG" id="asan:AWM72_01550"/>
<dbReference type="GO" id="GO:0009432">
    <property type="term" value="P:SOS response"/>
    <property type="evidence" value="ECO:0007669"/>
    <property type="project" value="TreeGrafter"/>
</dbReference>
<dbReference type="EMBL" id="CP014160">
    <property type="protein sequence ID" value="AMB93521.1"/>
    <property type="molecule type" value="Genomic_DNA"/>
</dbReference>
<evidence type="ECO:0000313" key="10">
    <source>
        <dbReference type="Proteomes" id="UP000234239"/>
    </source>
</evidence>
<dbReference type="InterPro" id="IPR001126">
    <property type="entry name" value="UmuC"/>
</dbReference>
<dbReference type="InterPro" id="IPR036775">
    <property type="entry name" value="DNA_pol_Y-fam_lit_finger_sf"/>
</dbReference>
<evidence type="ECO:0000256" key="5">
    <source>
        <dbReference type="ARBA" id="ARBA00022932"/>
    </source>
</evidence>
<dbReference type="GO" id="GO:0006281">
    <property type="term" value="P:DNA repair"/>
    <property type="evidence" value="ECO:0007669"/>
    <property type="project" value="InterPro"/>
</dbReference>
<dbReference type="GO" id="GO:0003887">
    <property type="term" value="F:DNA-directed DNA polymerase activity"/>
    <property type="evidence" value="ECO:0007669"/>
    <property type="project" value="UniProtKB-KW"/>
</dbReference>
<dbReference type="GO" id="GO:0005829">
    <property type="term" value="C:cytosol"/>
    <property type="evidence" value="ECO:0007669"/>
    <property type="project" value="TreeGrafter"/>
</dbReference>
<dbReference type="SUPFAM" id="SSF56672">
    <property type="entry name" value="DNA/RNA polymerases"/>
    <property type="match status" value="1"/>
</dbReference>
<dbReference type="GO" id="GO:0042276">
    <property type="term" value="P:error-prone translesion synthesis"/>
    <property type="evidence" value="ECO:0007669"/>
    <property type="project" value="TreeGrafter"/>
</dbReference>
<dbReference type="Gene3D" id="3.40.1170.60">
    <property type="match status" value="1"/>
</dbReference>
<reference evidence="9" key="2">
    <citation type="submission" date="2016-01" db="EMBL/GenBank/DDBJ databases">
        <title>Six Aerococcus type strain genome sequencing and assembly using PacBio and Illumina Hiseq.</title>
        <authorList>
            <person name="Carkaci D."/>
            <person name="Dargis R."/>
            <person name="Nielsen X.C."/>
            <person name="Skovgaard O."/>
            <person name="Fuursted K."/>
            <person name="Christensen J.J."/>
        </authorList>
    </citation>
    <scope>NUCLEOTIDE SEQUENCE [LARGE SCALE GENOMIC DNA]</scope>
    <source>
        <strain evidence="9">CCUG43001</strain>
    </source>
</reference>
<dbReference type="Proteomes" id="UP000069912">
    <property type="component" value="Chromosome"/>
</dbReference>
<dbReference type="Gene3D" id="1.10.150.20">
    <property type="entry name" value="5' to 3' exonuclease, C-terminal subdomain"/>
    <property type="match status" value="1"/>
</dbReference>
<sequence>MEVHDDYVFDYDKEPRREILCIDCKSFYASVEAVDRGLDPLTAKLVVMSYPADGPRQRASGLILASSPAAKQAYGISNVSRAGDLPYPYPDDLYIVPPRMRYYMEKNQEINQIYRSFVAAEDHAVYSIDESFLDISASMRLFKQATAGDFAAMVQRAVYEGTGIYVTVGIGDNPLLAKLALDNAAKHQKNMRAEWRYEDVPQTLWQMDGLTDFWGIGKRMARKLQALGIQSIYDLAHSNPYLLRDKFGRLGEQLYAHSWGIDRSFIEPLKPPETKSLGNHQILPRDYDQAGEILTVVKEMGEQLATRLRREGYKAQGLTLVLGYSKGYCSPDGKTFRRASGRLLASQRRSELLPVLERLFAQIYQGQVVRNIGVSAFDLEEAGCEQLSLFAADPKTDALEAVIDKIRQKYGFKSLVPATSLCSGARAIARSQLVGGHAGGMAGIEDVATDG</sequence>
<reference evidence="8 10" key="3">
    <citation type="submission" date="2017-12" db="EMBL/GenBank/DDBJ databases">
        <title>Phylogenetic diversity of female urinary microbiome.</title>
        <authorList>
            <person name="Thomas-White K."/>
            <person name="Wolfe A.J."/>
        </authorList>
    </citation>
    <scope>NUCLEOTIDE SEQUENCE [LARGE SCALE GENOMIC DNA]</scope>
    <source>
        <strain evidence="8 10">UMB0139</strain>
    </source>
</reference>
<evidence type="ECO:0000313" key="7">
    <source>
        <dbReference type="EMBL" id="AMB93521.1"/>
    </source>
</evidence>
<dbReference type="CDD" id="cd01700">
    <property type="entry name" value="PolY_Pol_V_umuC"/>
    <property type="match status" value="1"/>
</dbReference>
<dbReference type="InterPro" id="IPR017961">
    <property type="entry name" value="DNA_pol_Y-fam_little_finger"/>
</dbReference>
<dbReference type="Pfam" id="PF00817">
    <property type="entry name" value="IMS"/>
    <property type="match status" value="1"/>
</dbReference>
<dbReference type="Proteomes" id="UP000234239">
    <property type="component" value="Unassembled WGS sequence"/>
</dbReference>
<dbReference type="PANTHER" id="PTHR11076">
    <property type="entry name" value="DNA REPAIR POLYMERASE UMUC / TRANSFERASE FAMILY MEMBER"/>
    <property type="match status" value="1"/>
</dbReference>
<dbReference type="InterPro" id="IPR043502">
    <property type="entry name" value="DNA/RNA_pol_sf"/>
</dbReference>
<dbReference type="PROSITE" id="PS50173">
    <property type="entry name" value="UMUC"/>
    <property type="match status" value="1"/>
</dbReference>
<dbReference type="EMBL" id="PKGY01000003">
    <property type="protein sequence ID" value="PKZ21750.1"/>
    <property type="molecule type" value="Genomic_DNA"/>
</dbReference>
<evidence type="ECO:0000256" key="1">
    <source>
        <dbReference type="ARBA" id="ARBA00010945"/>
    </source>
</evidence>
<keyword evidence="4" id="KW-0235">DNA replication</keyword>
<dbReference type="AlphaFoldDB" id="A0A109REK9"/>
<dbReference type="Gene3D" id="3.30.1490.100">
    <property type="entry name" value="DNA polymerase, Y-family, little finger domain"/>
    <property type="match status" value="1"/>
</dbReference>
<reference evidence="7 9" key="1">
    <citation type="journal article" date="2016" name="Genome Announc.">
        <title>Complete Genome Sequences of Aerococcus christensenii CCUG 28831T, Aerococcus sanguinicola CCUG 43001T, Aerococcus urinae CCUG 36881T, Aerococcus urinaeequi CCUG 28094T, Aerococcus urinaehominis CCUG 42038 BT, and Aerococcus viridans CCUG 4311T.</title>
        <authorList>
            <person name="Carkaci D."/>
            <person name="Dargis R."/>
            <person name="Nielsen X.C."/>
            <person name="Skovgaard O."/>
            <person name="Fuursted K."/>
            <person name="Christensen J.J."/>
        </authorList>
    </citation>
    <scope>NUCLEOTIDE SEQUENCE [LARGE SCALE GENOMIC DNA]</scope>
    <source>
        <strain evidence="7 9">CCUG43001</strain>
    </source>
</reference>
<keyword evidence="3" id="KW-0548">Nucleotidyltransferase</keyword>
<proteinExistence type="inferred from homology"/>
<dbReference type="Gene3D" id="3.30.70.270">
    <property type="match status" value="1"/>
</dbReference>
<keyword evidence="2" id="KW-0515">Mutator protein</keyword>
<evidence type="ECO:0000313" key="8">
    <source>
        <dbReference type="EMBL" id="PKZ21750.1"/>
    </source>
</evidence>
<feature type="domain" description="UmuC" evidence="6">
    <location>
        <begin position="19"/>
        <end position="217"/>
    </location>
</feature>
<evidence type="ECO:0000313" key="9">
    <source>
        <dbReference type="Proteomes" id="UP000069912"/>
    </source>
</evidence>
<dbReference type="Pfam" id="PF11799">
    <property type="entry name" value="IMS_C"/>
    <property type="match status" value="1"/>
</dbReference>
<keyword evidence="5" id="KW-0808">Transferase</keyword>
<comment type="similarity">
    <text evidence="1">Belongs to the DNA polymerase type-Y family.</text>
</comment>
<organism evidence="7 9">
    <name type="scientific">Aerococcus sanguinicola</name>
    <dbReference type="NCBI Taxonomy" id="119206"/>
    <lineage>
        <taxon>Bacteria</taxon>
        <taxon>Bacillati</taxon>
        <taxon>Bacillota</taxon>
        <taxon>Bacilli</taxon>
        <taxon>Lactobacillales</taxon>
        <taxon>Aerococcaceae</taxon>
        <taxon>Aerococcus</taxon>
    </lineage>
</organism>
<evidence type="ECO:0000256" key="4">
    <source>
        <dbReference type="ARBA" id="ARBA00022705"/>
    </source>
</evidence>
<dbReference type="GO" id="GO:0006260">
    <property type="term" value="P:DNA replication"/>
    <property type="evidence" value="ECO:0007669"/>
    <property type="project" value="UniProtKB-KW"/>
</dbReference>